<reference evidence="1" key="1">
    <citation type="submission" date="2013-08" db="EMBL/GenBank/DDBJ databases">
        <title>Gene expansion shapes genome architecture in the human pathogen Lichtheimia corymbifera: an evolutionary genomics analysis in the ancient terrestrial Mucorales (Mucoromycotina).</title>
        <authorList>
            <person name="Schwartze V.U."/>
            <person name="Winter S."/>
            <person name="Shelest E."/>
            <person name="Marcet-Houben M."/>
            <person name="Horn F."/>
            <person name="Wehner S."/>
            <person name="Hoffmann K."/>
            <person name="Riege K."/>
            <person name="Sammeth M."/>
            <person name="Nowrousian M."/>
            <person name="Valiante V."/>
            <person name="Linde J."/>
            <person name="Jacobsen I.D."/>
            <person name="Marz M."/>
            <person name="Brakhage A.A."/>
            <person name="Gabaldon T."/>
            <person name="Bocker S."/>
            <person name="Voigt K."/>
        </authorList>
    </citation>
    <scope>NUCLEOTIDE SEQUENCE [LARGE SCALE GENOMIC DNA]</scope>
    <source>
        <strain evidence="1">FSU 9682</strain>
    </source>
</reference>
<accession>A0A068RFH1</accession>
<protein>
    <submittedName>
        <fullName evidence="1">Uncharacterized protein</fullName>
    </submittedName>
</protein>
<name>A0A068RFH1_9FUNG</name>
<gene>
    <name evidence="1" type="ORF">LCOR_00490.1</name>
</gene>
<dbReference type="AlphaFoldDB" id="A0A068RFH1"/>
<dbReference type="VEuPathDB" id="FungiDB:LCOR_00490.1"/>
<evidence type="ECO:0000313" key="1">
    <source>
        <dbReference type="EMBL" id="CDH48719.1"/>
    </source>
</evidence>
<keyword evidence="2" id="KW-1185">Reference proteome</keyword>
<sequence>MQSSTSTICERSSSSTHHVNPTTVLILLSLTEWQVPWRVHPTTATPSFLDTARSLVQSSTTIKHNSIHSSSFR</sequence>
<comment type="caution">
    <text evidence="1">The sequence shown here is derived from an EMBL/GenBank/DDBJ whole genome shotgun (WGS) entry which is preliminary data.</text>
</comment>
<proteinExistence type="predicted"/>
<organism evidence="1 2">
    <name type="scientific">Lichtheimia corymbifera JMRC:FSU:9682</name>
    <dbReference type="NCBI Taxonomy" id="1263082"/>
    <lineage>
        <taxon>Eukaryota</taxon>
        <taxon>Fungi</taxon>
        <taxon>Fungi incertae sedis</taxon>
        <taxon>Mucoromycota</taxon>
        <taxon>Mucoromycotina</taxon>
        <taxon>Mucoromycetes</taxon>
        <taxon>Mucorales</taxon>
        <taxon>Lichtheimiaceae</taxon>
        <taxon>Lichtheimia</taxon>
    </lineage>
</organism>
<evidence type="ECO:0000313" key="2">
    <source>
        <dbReference type="Proteomes" id="UP000027586"/>
    </source>
</evidence>
<dbReference type="EMBL" id="CBTN010000002">
    <property type="protein sequence ID" value="CDH48719.1"/>
    <property type="molecule type" value="Genomic_DNA"/>
</dbReference>
<dbReference type="Proteomes" id="UP000027586">
    <property type="component" value="Unassembled WGS sequence"/>
</dbReference>